<dbReference type="Proteomes" id="UP000823661">
    <property type="component" value="Unassembled WGS sequence"/>
</dbReference>
<reference evidence="7" key="2">
    <citation type="journal article" date="2021" name="PeerJ">
        <title>Extensive microbial diversity within the chicken gut microbiome revealed by metagenomics and culture.</title>
        <authorList>
            <person name="Gilroy R."/>
            <person name="Ravi A."/>
            <person name="Getino M."/>
            <person name="Pursley I."/>
            <person name="Horton D.L."/>
            <person name="Alikhan N.F."/>
            <person name="Baker D."/>
            <person name="Gharbi K."/>
            <person name="Hall N."/>
            <person name="Watson M."/>
            <person name="Adriaenssens E.M."/>
            <person name="Foster-Nyarko E."/>
            <person name="Jarju S."/>
            <person name="Secka A."/>
            <person name="Antonio M."/>
            <person name="Oren A."/>
            <person name="Chaudhuri R.R."/>
            <person name="La Ragione R."/>
            <person name="Hildebrand F."/>
            <person name="Pallen M.J."/>
        </authorList>
    </citation>
    <scope>NUCLEOTIDE SEQUENCE</scope>
    <source>
        <strain evidence="7">B1-20833</strain>
    </source>
</reference>
<dbReference type="GO" id="GO:0006352">
    <property type="term" value="P:DNA-templated transcription initiation"/>
    <property type="evidence" value="ECO:0007669"/>
    <property type="project" value="InterPro"/>
</dbReference>
<sequence length="197" mass="22601">MAASLCRIGWRTEPLNDVEETTEQKLIRLCRKGDRVAQKALYDQLAPKMFPVCIRYAGDRTVAEDLLQDGFVTLFSRLDSYKGEGSFEGWARRIFVNTALMYLRKKDALKMSDDLENARNLTSESTSQIQDVGYKELMKLVTSLPAGFRTVFNLYVIEGYTHKEIAEMLDITEVTSRTQLSRARAWLQNKIKGRMNV</sequence>
<feature type="domain" description="RNA polymerase sigma-70 region 2" evidence="5">
    <location>
        <begin position="41"/>
        <end position="107"/>
    </location>
</feature>
<dbReference type="Pfam" id="PF08281">
    <property type="entry name" value="Sigma70_r4_2"/>
    <property type="match status" value="1"/>
</dbReference>
<dbReference type="InterPro" id="IPR013249">
    <property type="entry name" value="RNA_pol_sigma70_r4_t2"/>
</dbReference>
<dbReference type="Gene3D" id="1.10.1740.10">
    <property type="match status" value="1"/>
</dbReference>
<dbReference type="InterPro" id="IPR013325">
    <property type="entry name" value="RNA_pol_sigma_r2"/>
</dbReference>
<accession>A0A9D9EQ11</accession>
<dbReference type="SUPFAM" id="SSF88659">
    <property type="entry name" value="Sigma3 and sigma4 domains of RNA polymerase sigma factors"/>
    <property type="match status" value="1"/>
</dbReference>
<evidence type="ECO:0000256" key="4">
    <source>
        <dbReference type="ARBA" id="ARBA00023163"/>
    </source>
</evidence>
<dbReference type="EMBL" id="JADIMI010000014">
    <property type="protein sequence ID" value="MBO8451534.1"/>
    <property type="molecule type" value="Genomic_DNA"/>
</dbReference>
<dbReference type="InterPro" id="IPR036388">
    <property type="entry name" value="WH-like_DNA-bd_sf"/>
</dbReference>
<dbReference type="NCBIfam" id="TIGR02937">
    <property type="entry name" value="sigma70-ECF"/>
    <property type="match status" value="1"/>
</dbReference>
<comment type="caution">
    <text evidence="7">The sequence shown here is derived from an EMBL/GenBank/DDBJ whole genome shotgun (WGS) entry which is preliminary data.</text>
</comment>
<dbReference type="Pfam" id="PF04542">
    <property type="entry name" value="Sigma70_r2"/>
    <property type="match status" value="1"/>
</dbReference>
<dbReference type="PANTHER" id="PTHR43133:SF46">
    <property type="entry name" value="RNA POLYMERASE SIGMA-70 FACTOR ECF SUBFAMILY"/>
    <property type="match status" value="1"/>
</dbReference>
<organism evidence="7 8">
    <name type="scientific">Candidatus Cryptobacteroides intestinavium</name>
    <dbReference type="NCBI Taxonomy" id="2840766"/>
    <lineage>
        <taxon>Bacteria</taxon>
        <taxon>Pseudomonadati</taxon>
        <taxon>Bacteroidota</taxon>
        <taxon>Bacteroidia</taxon>
        <taxon>Bacteroidales</taxon>
        <taxon>Candidatus Cryptobacteroides</taxon>
    </lineage>
</organism>
<dbReference type="CDD" id="cd06171">
    <property type="entry name" value="Sigma70_r4"/>
    <property type="match status" value="1"/>
</dbReference>
<evidence type="ECO:0000259" key="5">
    <source>
        <dbReference type="Pfam" id="PF04542"/>
    </source>
</evidence>
<evidence type="ECO:0000313" key="8">
    <source>
        <dbReference type="Proteomes" id="UP000823661"/>
    </source>
</evidence>
<keyword evidence="2" id="KW-0805">Transcription regulation</keyword>
<keyword evidence="4" id="KW-0804">Transcription</keyword>
<dbReference type="AlphaFoldDB" id="A0A9D9EQ11"/>
<protein>
    <submittedName>
        <fullName evidence="7">Sigma-70 family RNA polymerase sigma factor</fullName>
    </submittedName>
</protein>
<keyword evidence="3" id="KW-0731">Sigma factor</keyword>
<dbReference type="InterPro" id="IPR013324">
    <property type="entry name" value="RNA_pol_sigma_r3/r4-like"/>
</dbReference>
<dbReference type="GO" id="GO:0003677">
    <property type="term" value="F:DNA binding"/>
    <property type="evidence" value="ECO:0007669"/>
    <property type="project" value="InterPro"/>
</dbReference>
<name>A0A9D9EQ11_9BACT</name>
<comment type="similarity">
    <text evidence="1">Belongs to the sigma-70 factor family. ECF subfamily.</text>
</comment>
<evidence type="ECO:0000256" key="1">
    <source>
        <dbReference type="ARBA" id="ARBA00010641"/>
    </source>
</evidence>
<dbReference type="SUPFAM" id="SSF88946">
    <property type="entry name" value="Sigma2 domain of RNA polymerase sigma factors"/>
    <property type="match status" value="1"/>
</dbReference>
<dbReference type="InterPro" id="IPR007627">
    <property type="entry name" value="RNA_pol_sigma70_r2"/>
</dbReference>
<gene>
    <name evidence="7" type="ORF">IAC06_01450</name>
</gene>
<dbReference type="InterPro" id="IPR039425">
    <property type="entry name" value="RNA_pol_sigma-70-like"/>
</dbReference>
<dbReference type="PANTHER" id="PTHR43133">
    <property type="entry name" value="RNA POLYMERASE ECF-TYPE SIGMA FACTO"/>
    <property type="match status" value="1"/>
</dbReference>
<evidence type="ECO:0000256" key="2">
    <source>
        <dbReference type="ARBA" id="ARBA00023015"/>
    </source>
</evidence>
<proteinExistence type="inferred from homology"/>
<evidence type="ECO:0000313" key="7">
    <source>
        <dbReference type="EMBL" id="MBO8451534.1"/>
    </source>
</evidence>
<dbReference type="InterPro" id="IPR014284">
    <property type="entry name" value="RNA_pol_sigma-70_dom"/>
</dbReference>
<feature type="domain" description="RNA polymerase sigma factor 70 region 4 type 2" evidence="6">
    <location>
        <begin position="136"/>
        <end position="187"/>
    </location>
</feature>
<evidence type="ECO:0000256" key="3">
    <source>
        <dbReference type="ARBA" id="ARBA00023082"/>
    </source>
</evidence>
<dbReference type="GO" id="GO:0016987">
    <property type="term" value="F:sigma factor activity"/>
    <property type="evidence" value="ECO:0007669"/>
    <property type="project" value="UniProtKB-KW"/>
</dbReference>
<dbReference type="Gene3D" id="1.10.10.10">
    <property type="entry name" value="Winged helix-like DNA-binding domain superfamily/Winged helix DNA-binding domain"/>
    <property type="match status" value="1"/>
</dbReference>
<evidence type="ECO:0000259" key="6">
    <source>
        <dbReference type="Pfam" id="PF08281"/>
    </source>
</evidence>
<reference evidence="7" key="1">
    <citation type="submission" date="2020-10" db="EMBL/GenBank/DDBJ databases">
        <authorList>
            <person name="Gilroy R."/>
        </authorList>
    </citation>
    <scope>NUCLEOTIDE SEQUENCE</scope>
    <source>
        <strain evidence="7">B1-20833</strain>
    </source>
</reference>